<dbReference type="AlphaFoldDB" id="A0A382H3A8"/>
<dbReference type="EMBL" id="UINC01058879">
    <property type="protein sequence ID" value="SVB81652.1"/>
    <property type="molecule type" value="Genomic_DNA"/>
</dbReference>
<evidence type="ECO:0000256" key="1">
    <source>
        <dbReference type="SAM" id="Phobius"/>
    </source>
</evidence>
<feature type="transmembrane region" description="Helical" evidence="1">
    <location>
        <begin position="47"/>
        <end position="77"/>
    </location>
</feature>
<keyword evidence="1" id="KW-1133">Transmembrane helix</keyword>
<feature type="transmembrane region" description="Helical" evidence="1">
    <location>
        <begin position="12"/>
        <end position="35"/>
    </location>
</feature>
<sequence>MKERITSIDVLRGFALLGILIMNIMSFAMPSISYFSPLAYNGTIPNQIIYCISHIIADQKFMAIFSMLFGASTLLFMHSVIKKGKRPSLLYYSRNFWLLLIGWMHSYFVWYGDILLIYALCSFLLYFLRNISPRKQFVLGFIIYLIPSFSNYLSYKYVIDYLEQADQNVIIEYWNPNDETIQKELDAYRGSYKKQVQYRAQMWSSNNENDDSSGDIGGGIIGLSFLIDFFSRAFGMMLIGMSCFTWGVFSNSLKESFYKKMMQYGFGIGLPLSILGLGLAYSFDWDWKYVQFLGRIPNTIATPFTSFGYIGMTMLWIRKDYFKSFQDRLRAIGKTALTSYLFQSIIATFIFYGFGLGLFGHVNRFGQIAIMFFIWGLLLIFCSGWLKRFQYGPVEWIWRMLTYMKLIPILKQTK</sequence>
<name>A0A382H3A8_9ZZZZ</name>
<feature type="transmembrane region" description="Helical" evidence="1">
    <location>
        <begin position="337"/>
        <end position="359"/>
    </location>
</feature>
<keyword evidence="1" id="KW-0812">Transmembrane</keyword>
<feature type="transmembrane region" description="Helical" evidence="1">
    <location>
        <begin position="300"/>
        <end position="317"/>
    </location>
</feature>
<feature type="transmembrane region" description="Helical" evidence="1">
    <location>
        <begin position="89"/>
        <end position="104"/>
    </location>
</feature>
<dbReference type="Pfam" id="PF04235">
    <property type="entry name" value="DUF418"/>
    <property type="match status" value="1"/>
</dbReference>
<dbReference type="PANTHER" id="PTHR30590">
    <property type="entry name" value="INNER MEMBRANE PROTEIN"/>
    <property type="match status" value="1"/>
</dbReference>
<feature type="domain" description="DUF418" evidence="2">
    <location>
        <begin position="246"/>
        <end position="405"/>
    </location>
</feature>
<feature type="transmembrane region" description="Helical" evidence="1">
    <location>
        <begin position="365"/>
        <end position="386"/>
    </location>
</feature>
<evidence type="ECO:0000313" key="3">
    <source>
        <dbReference type="EMBL" id="SVB81652.1"/>
    </source>
</evidence>
<feature type="transmembrane region" description="Helical" evidence="1">
    <location>
        <begin position="110"/>
        <end position="128"/>
    </location>
</feature>
<feature type="transmembrane region" description="Helical" evidence="1">
    <location>
        <begin position="229"/>
        <end position="249"/>
    </location>
</feature>
<feature type="transmembrane region" description="Helical" evidence="1">
    <location>
        <begin position="137"/>
        <end position="155"/>
    </location>
</feature>
<keyword evidence="1" id="KW-0472">Membrane</keyword>
<reference evidence="3" key="1">
    <citation type="submission" date="2018-05" db="EMBL/GenBank/DDBJ databases">
        <authorList>
            <person name="Lanie J.A."/>
            <person name="Ng W.-L."/>
            <person name="Kazmierczak K.M."/>
            <person name="Andrzejewski T.M."/>
            <person name="Davidsen T.M."/>
            <person name="Wayne K.J."/>
            <person name="Tettelin H."/>
            <person name="Glass J.I."/>
            <person name="Rusch D."/>
            <person name="Podicherti R."/>
            <person name="Tsui H.-C.T."/>
            <person name="Winkler M.E."/>
        </authorList>
    </citation>
    <scope>NUCLEOTIDE SEQUENCE</scope>
</reference>
<proteinExistence type="predicted"/>
<feature type="transmembrane region" description="Helical" evidence="1">
    <location>
        <begin position="261"/>
        <end position="280"/>
    </location>
</feature>
<accession>A0A382H3A8</accession>
<gene>
    <name evidence="3" type="ORF">METZ01_LOCUS234506</name>
</gene>
<dbReference type="InterPro" id="IPR052529">
    <property type="entry name" value="Bact_Transport_Assoc"/>
</dbReference>
<dbReference type="PANTHER" id="PTHR30590:SF2">
    <property type="entry name" value="INNER MEMBRANE PROTEIN"/>
    <property type="match status" value="1"/>
</dbReference>
<dbReference type="InterPro" id="IPR007349">
    <property type="entry name" value="DUF418"/>
</dbReference>
<evidence type="ECO:0000259" key="2">
    <source>
        <dbReference type="Pfam" id="PF04235"/>
    </source>
</evidence>
<protein>
    <recommendedName>
        <fullName evidence="2">DUF418 domain-containing protein</fullName>
    </recommendedName>
</protein>
<organism evidence="3">
    <name type="scientific">marine metagenome</name>
    <dbReference type="NCBI Taxonomy" id="408172"/>
    <lineage>
        <taxon>unclassified sequences</taxon>
        <taxon>metagenomes</taxon>
        <taxon>ecological metagenomes</taxon>
    </lineage>
</organism>